<comment type="pathway">
    <text evidence="1">Lipid metabolism.</text>
</comment>
<evidence type="ECO:0000313" key="6">
    <source>
        <dbReference type="EMBL" id="OXL45481.1"/>
    </source>
</evidence>
<keyword evidence="2 5" id="KW-0808">Transferase</keyword>
<dbReference type="InterPro" id="IPR002123">
    <property type="entry name" value="Plipid/glycerol_acylTrfase"/>
</dbReference>
<feature type="domain" description="Phospholipid/glycerol acyltransferase" evidence="4">
    <location>
        <begin position="29"/>
        <end position="141"/>
    </location>
</feature>
<dbReference type="EMBL" id="VZAH01000040">
    <property type="protein sequence ID" value="MQP13560.1"/>
    <property type="molecule type" value="Genomic_DNA"/>
</dbReference>
<dbReference type="EMBL" id="NMPZ01000001">
    <property type="protein sequence ID" value="OXL45481.1"/>
    <property type="molecule type" value="Genomic_DNA"/>
</dbReference>
<comment type="caution">
    <text evidence="5">The sequence shown here is derived from an EMBL/GenBank/DDBJ whole genome shotgun (WGS) entry which is preliminary data.</text>
</comment>
<dbReference type="AlphaFoldDB" id="A0A229IA49"/>
<dbReference type="OrthoDB" id="9796839at2"/>
<reference evidence="6 7" key="1">
    <citation type="submission" date="2017-07" db="EMBL/GenBank/DDBJ databases">
        <title>Draft genome sequence of Prevotella copri isolated from the gut of healthy adult Indian.</title>
        <authorList>
            <person name="Das B."/>
            <person name="Bag S."/>
            <person name="Ghosh T.S."/>
        </authorList>
    </citation>
    <scope>NUCLEOTIDE SEQUENCE [LARGE SCALE GENOMIC DNA]</scope>
    <source>
        <strain evidence="6 7">Indica</strain>
    </source>
</reference>
<dbReference type="SUPFAM" id="SSF69593">
    <property type="entry name" value="Glycerol-3-phosphate (1)-acyltransferase"/>
    <property type="match status" value="1"/>
</dbReference>
<evidence type="ECO:0000313" key="7">
    <source>
        <dbReference type="Proteomes" id="UP000215155"/>
    </source>
</evidence>
<accession>A0A229IA49</accession>
<evidence type="ECO:0000256" key="3">
    <source>
        <dbReference type="ARBA" id="ARBA00023315"/>
    </source>
</evidence>
<sequence length="185" mass="21776">MIKDICQWILYKRMGWKKEITIDFPKKYIICLAPHTSNWDFLIGQLYSRAENIKSNFLMKKEWFFWPLGPIFRKMGGVPVWRSKHTSMTDNLAEEAKKRESFGLCITPEGTRSLNPEWKKGFYFIALKAGIPILLYGVDYEKKVIQCTKMIIPSGDVEKDMREIKLYFKDFKGKKPEKFSIGNID</sequence>
<evidence type="ECO:0000256" key="1">
    <source>
        <dbReference type="ARBA" id="ARBA00005189"/>
    </source>
</evidence>
<evidence type="ECO:0000313" key="5">
    <source>
        <dbReference type="EMBL" id="MQP13560.1"/>
    </source>
</evidence>
<keyword evidence="3 5" id="KW-0012">Acyltransferase</keyword>
<dbReference type="Proteomes" id="UP000215155">
    <property type="component" value="Unassembled WGS sequence"/>
</dbReference>
<evidence type="ECO:0000313" key="8">
    <source>
        <dbReference type="Proteomes" id="UP000477980"/>
    </source>
</evidence>
<name>A0A229IA49_9BACT</name>
<dbReference type="PANTHER" id="PTHR10434">
    <property type="entry name" value="1-ACYL-SN-GLYCEROL-3-PHOSPHATE ACYLTRANSFERASE"/>
    <property type="match status" value="1"/>
</dbReference>
<dbReference type="Pfam" id="PF01553">
    <property type="entry name" value="Acyltransferase"/>
    <property type="match status" value="1"/>
</dbReference>
<dbReference type="SMART" id="SM00563">
    <property type="entry name" value="PlsC"/>
    <property type="match status" value="1"/>
</dbReference>
<dbReference type="GO" id="GO:0003841">
    <property type="term" value="F:1-acylglycerol-3-phosphate O-acyltransferase activity"/>
    <property type="evidence" value="ECO:0007669"/>
    <property type="project" value="TreeGrafter"/>
</dbReference>
<dbReference type="Proteomes" id="UP000477980">
    <property type="component" value="Unassembled WGS sequence"/>
</dbReference>
<proteinExistence type="predicted"/>
<gene>
    <name evidence="6" type="ORF">CFT61_01815</name>
    <name evidence="5" type="ORF">F7D25_03845</name>
</gene>
<organism evidence="5 8">
    <name type="scientific">Segatella copri</name>
    <dbReference type="NCBI Taxonomy" id="165179"/>
    <lineage>
        <taxon>Bacteria</taxon>
        <taxon>Pseudomonadati</taxon>
        <taxon>Bacteroidota</taxon>
        <taxon>Bacteroidia</taxon>
        <taxon>Bacteroidales</taxon>
        <taxon>Prevotellaceae</taxon>
        <taxon>Segatella</taxon>
    </lineage>
</organism>
<evidence type="ECO:0000256" key="2">
    <source>
        <dbReference type="ARBA" id="ARBA00022679"/>
    </source>
</evidence>
<reference evidence="5 8" key="2">
    <citation type="submission" date="2019-09" db="EMBL/GenBank/DDBJ databases">
        <title>Distinct polysaccharide growth profiles of human intestinal Prevotella copri isolates.</title>
        <authorList>
            <person name="Fehlner-Peach H."/>
            <person name="Magnabosco C."/>
            <person name="Raghavan V."/>
            <person name="Scher J.U."/>
            <person name="Tett A."/>
            <person name="Cox L.M."/>
            <person name="Gottsegen C."/>
            <person name="Watters A."/>
            <person name="Wiltshire- Gordon J.D."/>
            <person name="Segata N."/>
            <person name="Bonneau R."/>
            <person name="Littman D.R."/>
        </authorList>
    </citation>
    <scope>NUCLEOTIDE SEQUENCE [LARGE SCALE GENOMIC DNA]</scope>
    <source>
        <strain evidence="5">IAA917</strain>
        <strain evidence="8">iAA917</strain>
    </source>
</reference>
<dbReference type="PANTHER" id="PTHR10434:SF9">
    <property type="entry name" value="PHOSPHOLIPID_GLYCEROL ACYLTRANSFERASE DOMAIN-CONTAINING PROTEIN"/>
    <property type="match status" value="1"/>
</dbReference>
<dbReference type="RefSeq" id="WP_089542750.1">
    <property type="nucleotide sequence ID" value="NZ_CATKVW010000001.1"/>
</dbReference>
<evidence type="ECO:0000259" key="4">
    <source>
        <dbReference type="SMART" id="SM00563"/>
    </source>
</evidence>
<protein>
    <submittedName>
        <fullName evidence="5">Acyltransferase</fullName>
    </submittedName>
</protein>
<dbReference type="GO" id="GO:0006654">
    <property type="term" value="P:phosphatidic acid biosynthetic process"/>
    <property type="evidence" value="ECO:0007669"/>
    <property type="project" value="TreeGrafter"/>
</dbReference>